<protein>
    <submittedName>
        <fullName evidence="1">Uncharacterized protein</fullName>
    </submittedName>
</protein>
<evidence type="ECO:0000313" key="2">
    <source>
        <dbReference type="Proteomes" id="UP000092445"/>
    </source>
</evidence>
<dbReference type="VEuPathDB" id="VectorBase:GPAI045736"/>
<proteinExistence type="predicted"/>
<evidence type="ECO:0000313" key="1">
    <source>
        <dbReference type="EnsemblMetazoa" id="GPAI045736-PA"/>
    </source>
</evidence>
<name>A0A1B0AHB1_GLOPL</name>
<dbReference type="EnsemblMetazoa" id="GPAI045736-RA">
    <property type="protein sequence ID" value="GPAI045736-PA"/>
    <property type="gene ID" value="GPAI045736"/>
</dbReference>
<keyword evidence="2" id="KW-1185">Reference proteome</keyword>
<organism evidence="1 2">
    <name type="scientific">Glossina pallidipes</name>
    <name type="common">Tsetse fly</name>
    <dbReference type="NCBI Taxonomy" id="7398"/>
    <lineage>
        <taxon>Eukaryota</taxon>
        <taxon>Metazoa</taxon>
        <taxon>Ecdysozoa</taxon>
        <taxon>Arthropoda</taxon>
        <taxon>Hexapoda</taxon>
        <taxon>Insecta</taxon>
        <taxon>Pterygota</taxon>
        <taxon>Neoptera</taxon>
        <taxon>Endopterygota</taxon>
        <taxon>Diptera</taxon>
        <taxon>Brachycera</taxon>
        <taxon>Muscomorpha</taxon>
        <taxon>Hippoboscoidea</taxon>
        <taxon>Glossinidae</taxon>
        <taxon>Glossina</taxon>
    </lineage>
</organism>
<reference evidence="2" key="1">
    <citation type="submission" date="2014-03" db="EMBL/GenBank/DDBJ databases">
        <authorList>
            <person name="Aksoy S."/>
            <person name="Warren W."/>
            <person name="Wilson R.K."/>
        </authorList>
    </citation>
    <scope>NUCLEOTIDE SEQUENCE [LARGE SCALE GENOMIC DNA]</scope>
    <source>
        <strain evidence="2">IAEA</strain>
    </source>
</reference>
<dbReference type="Proteomes" id="UP000092445">
    <property type="component" value="Unassembled WGS sequence"/>
</dbReference>
<dbReference type="AlphaFoldDB" id="A0A1B0AHB1"/>
<reference evidence="1" key="2">
    <citation type="submission" date="2020-05" db="UniProtKB">
        <authorList>
            <consortium name="EnsemblMetazoa"/>
        </authorList>
    </citation>
    <scope>IDENTIFICATION</scope>
    <source>
        <strain evidence="1">IAEA</strain>
    </source>
</reference>
<sequence>MALTLIIRVERHYDAADICNQKSKLMRSPYMLKSVLISGRMESTALNDELRPRQLAQLQALYNAIPSPSRTAPSFGVALTEIIDRNRGNDISADILTNRLK</sequence>
<accession>A0A1B0AHB1</accession>